<dbReference type="SMART" id="SM00248">
    <property type="entry name" value="ANK"/>
    <property type="match status" value="2"/>
</dbReference>
<keyword evidence="1" id="KW-0677">Repeat</keyword>
<protein>
    <submittedName>
        <fullName evidence="5">Uncharacterized protein</fullName>
    </submittedName>
</protein>
<feature type="compositionally biased region" description="Low complexity" evidence="4">
    <location>
        <begin position="358"/>
        <end position="406"/>
    </location>
</feature>
<evidence type="ECO:0000256" key="1">
    <source>
        <dbReference type="ARBA" id="ARBA00022737"/>
    </source>
</evidence>
<feature type="compositionally biased region" description="Polar residues" evidence="4">
    <location>
        <begin position="490"/>
        <end position="503"/>
    </location>
</feature>
<evidence type="ECO:0000256" key="3">
    <source>
        <dbReference type="PROSITE-ProRule" id="PRU00023"/>
    </source>
</evidence>
<evidence type="ECO:0000256" key="2">
    <source>
        <dbReference type="ARBA" id="ARBA00023043"/>
    </source>
</evidence>
<dbReference type="EMBL" id="JALLPJ020000509">
    <property type="protein sequence ID" value="KAL3790126.1"/>
    <property type="molecule type" value="Genomic_DNA"/>
</dbReference>
<dbReference type="PANTHER" id="PTHR24198">
    <property type="entry name" value="ANKYRIN REPEAT AND PROTEIN KINASE DOMAIN-CONTAINING PROTEIN"/>
    <property type="match status" value="1"/>
</dbReference>
<feature type="compositionally biased region" description="Polar residues" evidence="4">
    <location>
        <begin position="584"/>
        <end position="603"/>
    </location>
</feature>
<evidence type="ECO:0000256" key="4">
    <source>
        <dbReference type="SAM" id="MobiDB-lite"/>
    </source>
</evidence>
<proteinExistence type="predicted"/>
<comment type="caution">
    <text evidence="5">The sequence shown here is derived from an EMBL/GenBank/DDBJ whole genome shotgun (WGS) entry which is preliminary data.</text>
</comment>
<dbReference type="Proteomes" id="UP001530400">
    <property type="component" value="Unassembled WGS sequence"/>
</dbReference>
<dbReference type="PANTHER" id="PTHR24198:SF165">
    <property type="entry name" value="ANKYRIN REPEAT-CONTAINING PROTEIN-RELATED"/>
    <property type="match status" value="1"/>
</dbReference>
<dbReference type="SUPFAM" id="SSF48403">
    <property type="entry name" value="Ankyrin repeat"/>
    <property type="match status" value="1"/>
</dbReference>
<dbReference type="PROSITE" id="PS50088">
    <property type="entry name" value="ANK_REPEAT"/>
    <property type="match status" value="1"/>
</dbReference>
<dbReference type="PROSITE" id="PS50297">
    <property type="entry name" value="ANK_REP_REGION"/>
    <property type="match status" value="1"/>
</dbReference>
<feature type="region of interest" description="Disordered" evidence="4">
    <location>
        <begin position="482"/>
        <end position="605"/>
    </location>
</feature>
<feature type="region of interest" description="Disordered" evidence="4">
    <location>
        <begin position="70"/>
        <end position="93"/>
    </location>
</feature>
<reference evidence="5 6" key="1">
    <citation type="submission" date="2024-10" db="EMBL/GenBank/DDBJ databases">
        <title>Updated reference genomes for cyclostephanoid diatoms.</title>
        <authorList>
            <person name="Roberts W.R."/>
            <person name="Alverson A.J."/>
        </authorList>
    </citation>
    <scope>NUCLEOTIDE SEQUENCE [LARGE SCALE GENOMIC DNA]</scope>
    <source>
        <strain evidence="5 6">AJA010-31</strain>
    </source>
</reference>
<dbReference type="InterPro" id="IPR036770">
    <property type="entry name" value="Ankyrin_rpt-contain_sf"/>
</dbReference>
<gene>
    <name evidence="5" type="ORF">ACHAWO_003452</name>
</gene>
<name>A0ABD3PRZ7_9STRA</name>
<feature type="compositionally biased region" description="Basic residues" evidence="4">
    <location>
        <begin position="539"/>
        <end position="563"/>
    </location>
</feature>
<organism evidence="5 6">
    <name type="scientific">Cyclotella atomus</name>
    <dbReference type="NCBI Taxonomy" id="382360"/>
    <lineage>
        <taxon>Eukaryota</taxon>
        <taxon>Sar</taxon>
        <taxon>Stramenopiles</taxon>
        <taxon>Ochrophyta</taxon>
        <taxon>Bacillariophyta</taxon>
        <taxon>Coscinodiscophyceae</taxon>
        <taxon>Thalassiosirophycidae</taxon>
        <taxon>Stephanodiscales</taxon>
        <taxon>Stephanodiscaceae</taxon>
        <taxon>Cyclotella</taxon>
    </lineage>
</organism>
<feature type="region of interest" description="Disordered" evidence="4">
    <location>
        <begin position="171"/>
        <end position="191"/>
    </location>
</feature>
<feature type="repeat" description="ANK" evidence="3">
    <location>
        <begin position="755"/>
        <end position="787"/>
    </location>
</feature>
<dbReference type="AlphaFoldDB" id="A0ABD3PRZ7"/>
<dbReference type="InterPro" id="IPR002110">
    <property type="entry name" value="Ankyrin_rpt"/>
</dbReference>
<keyword evidence="6" id="KW-1185">Reference proteome</keyword>
<evidence type="ECO:0000313" key="5">
    <source>
        <dbReference type="EMBL" id="KAL3790126.1"/>
    </source>
</evidence>
<dbReference type="Pfam" id="PF12796">
    <property type="entry name" value="Ank_2"/>
    <property type="match status" value="1"/>
</dbReference>
<feature type="compositionally biased region" description="Low complexity" evidence="4">
    <location>
        <begin position="564"/>
        <end position="576"/>
    </location>
</feature>
<feature type="compositionally biased region" description="Polar residues" evidence="4">
    <location>
        <begin position="511"/>
        <end position="530"/>
    </location>
</feature>
<feature type="region of interest" description="Disordered" evidence="4">
    <location>
        <begin position="658"/>
        <end position="678"/>
    </location>
</feature>
<sequence>MSPSTDGSNRYEDIMNNMNGFDNNSNNGNGNMMSVNNNQFGQLKWSQQAPGNAEMSSIKKNYNSMNNCHESQNQGGAGNSMGGSTQSRVISNTNNNYNIANSGAPNNCTQGDNMQWLEQALTNPQLASSAKFLLQTSNFIKSCSNSSGNNMTNSNAVNNVNFSSSGLMNGSNGMQSRSQVPNSSGNNTANNNAMNNVNFFLSSGQNQVPNSSGNNMAYNNAMNNVNFSSSGLMNGSNGMRSQNQVQIRNQLQGIRNQGNYTPNSCAGVNNSSLPFTSGDSSSVASQIMSPGRQGALSVLSTSSQSSQQTAGISNVQGRALNNVMFNSNNAATQSRNSVQQQQQFLMLQQQQAPSLGTQMNSYQQQQPSNQLFNHQQQQHSHQSFNQQQHQQHQFINQTPSQPQQQQLINQNNSLSQQQFINQNQGFNCAANIVNNSLSRNGKVVQHMNHTSDDLNDIEPADYRQDVSDDLDLSFLLDDSEHTNDEISGADKSNSASNLSQPCTNPAPGPNLASSQTTSVGSQPGSSQQMQEHLREITKHHMHRFQMAHAKQQKKRQKKARKSSHGSNSSNGNNAQGGKDDVLTTGASTNSTIKQNIDNGTSFNKRIRCTSNDSQATSNAASASINSQMLSQSNPTYPINQGQSTLSFLMANGSRHQYLPSVGGGIKRNRETSTTAPSSRMSEMKSLYGYFESMLNSRGYSLTKLPAKEIGYITQPSPLQLASFGFAVCSSVKNGGGGRLSALLASGLSPNPVNKFGDSPFFLACKRGLPDVIKVFLDHGTDVRAADGFGRTALHYVAWSNDPCFESAKLLLSADARLTCVMDNHGNTPLDFVGDNNKLKWLELLESTKDQFWPPVKMGSSYAPIAKSDDLLPDPPNALSVDLAEKVASGHVLPHEARRQQNAQGNSS</sequence>
<keyword evidence="2 3" id="KW-0040">ANK repeat</keyword>
<accession>A0ABD3PRZ7</accession>
<dbReference type="Gene3D" id="1.25.40.20">
    <property type="entry name" value="Ankyrin repeat-containing domain"/>
    <property type="match status" value="1"/>
</dbReference>
<evidence type="ECO:0000313" key="6">
    <source>
        <dbReference type="Proteomes" id="UP001530400"/>
    </source>
</evidence>
<feature type="region of interest" description="Disordered" evidence="4">
    <location>
        <begin position="351"/>
        <end position="406"/>
    </location>
</feature>